<keyword evidence="2" id="KW-0575">Peroxidase</keyword>
<name>A0ABT1IT36_9ACTN</name>
<keyword evidence="3" id="KW-1185">Reference proteome</keyword>
<evidence type="ECO:0000259" key="1">
    <source>
        <dbReference type="Pfam" id="PF02627"/>
    </source>
</evidence>
<dbReference type="EMBL" id="JAMZDX010000002">
    <property type="protein sequence ID" value="MCP2308298.1"/>
    <property type="molecule type" value="Genomic_DNA"/>
</dbReference>
<accession>A0ABT1IT36</accession>
<evidence type="ECO:0000313" key="2">
    <source>
        <dbReference type="EMBL" id="MCP2308298.1"/>
    </source>
</evidence>
<dbReference type="PANTHER" id="PTHR35446">
    <property type="entry name" value="SI:CH211-175M2.5"/>
    <property type="match status" value="1"/>
</dbReference>
<comment type="caution">
    <text evidence="2">The sequence shown here is derived from an EMBL/GenBank/DDBJ whole genome shotgun (WGS) entry which is preliminary data.</text>
</comment>
<dbReference type="Proteomes" id="UP001206483">
    <property type="component" value="Unassembled WGS sequence"/>
</dbReference>
<dbReference type="SUPFAM" id="SSF69118">
    <property type="entry name" value="AhpD-like"/>
    <property type="match status" value="1"/>
</dbReference>
<feature type="domain" description="Carboxymuconolactone decarboxylase-like" evidence="1">
    <location>
        <begin position="94"/>
        <end position="152"/>
    </location>
</feature>
<dbReference type="Gene3D" id="1.20.1290.10">
    <property type="entry name" value="AhpD-like"/>
    <property type="match status" value="1"/>
</dbReference>
<organism evidence="2 3">
    <name type="scientific">Kitasatospora paracochleata</name>
    <dbReference type="NCBI Taxonomy" id="58354"/>
    <lineage>
        <taxon>Bacteria</taxon>
        <taxon>Bacillati</taxon>
        <taxon>Actinomycetota</taxon>
        <taxon>Actinomycetes</taxon>
        <taxon>Kitasatosporales</taxon>
        <taxon>Streptomycetaceae</taxon>
        <taxon>Kitasatospora</taxon>
    </lineage>
</organism>
<protein>
    <submittedName>
        <fullName evidence="2">Peroxidase-related enzyme</fullName>
    </submittedName>
</protein>
<dbReference type="GO" id="GO:0004601">
    <property type="term" value="F:peroxidase activity"/>
    <property type="evidence" value="ECO:0007669"/>
    <property type="project" value="UniProtKB-KW"/>
</dbReference>
<dbReference type="Pfam" id="PF02627">
    <property type="entry name" value="CMD"/>
    <property type="match status" value="1"/>
</dbReference>
<dbReference type="InterPro" id="IPR003779">
    <property type="entry name" value="CMD-like"/>
</dbReference>
<keyword evidence="2" id="KW-0560">Oxidoreductase</keyword>
<reference evidence="2 3" key="1">
    <citation type="submission" date="2022-06" db="EMBL/GenBank/DDBJ databases">
        <title>Sequencing the genomes of 1000 actinobacteria strains.</title>
        <authorList>
            <person name="Klenk H.-P."/>
        </authorList>
    </citation>
    <scope>NUCLEOTIDE SEQUENCE [LARGE SCALE GENOMIC DNA]</scope>
    <source>
        <strain evidence="2 3">DSM 41656</strain>
    </source>
</reference>
<sequence>MPHIQLEDSQRPGIGGLLAFRPGPARPLLDLAEVLLREASPLTPGERELIVALVSSRNDCQWSKRAHGAFAAAQLPGGRDLVDAVCRDPESAPVPEKLKSLLQLAAVVTEGGKAVKPEHVDRARAAGADDVEIHDTVLVAAAFCMFNRYVSGLATSVPDDPAVYESLAETLLSSDYRTLGGYPRQAADPSSGAS</sequence>
<gene>
    <name evidence="2" type="ORF">FHR36_001422</name>
</gene>
<dbReference type="InterPro" id="IPR029032">
    <property type="entry name" value="AhpD-like"/>
</dbReference>
<proteinExistence type="predicted"/>
<dbReference type="RefSeq" id="WP_253794895.1">
    <property type="nucleotide sequence ID" value="NZ_BAAAUB010000136.1"/>
</dbReference>
<evidence type="ECO:0000313" key="3">
    <source>
        <dbReference type="Proteomes" id="UP001206483"/>
    </source>
</evidence>
<dbReference type="PANTHER" id="PTHR35446:SF2">
    <property type="entry name" value="CARBOXYMUCONOLACTONE DECARBOXYLASE-LIKE DOMAIN-CONTAINING PROTEIN"/>
    <property type="match status" value="1"/>
</dbReference>